<organism evidence="3 4">
    <name type="scientific">Thermomonas brevis</name>
    <dbReference type="NCBI Taxonomy" id="215691"/>
    <lineage>
        <taxon>Bacteria</taxon>
        <taxon>Pseudomonadati</taxon>
        <taxon>Pseudomonadota</taxon>
        <taxon>Gammaproteobacteria</taxon>
        <taxon>Lysobacterales</taxon>
        <taxon>Lysobacteraceae</taxon>
        <taxon>Thermomonas</taxon>
    </lineage>
</organism>
<accession>A0A7G9QR40</accession>
<evidence type="ECO:0000313" key="3">
    <source>
        <dbReference type="EMBL" id="QNN45815.1"/>
    </source>
</evidence>
<gene>
    <name evidence="3" type="ORF">H9L17_11500</name>
</gene>
<dbReference type="PROSITE" id="PS51257">
    <property type="entry name" value="PROKAR_LIPOPROTEIN"/>
    <property type="match status" value="1"/>
</dbReference>
<evidence type="ECO:0000256" key="2">
    <source>
        <dbReference type="SAM" id="SignalP"/>
    </source>
</evidence>
<keyword evidence="2" id="KW-0732">Signal</keyword>
<name>A0A7G9QR40_9GAMM</name>
<evidence type="ECO:0000313" key="4">
    <source>
        <dbReference type="Proteomes" id="UP000515977"/>
    </source>
</evidence>
<feature type="transmembrane region" description="Helical" evidence="1">
    <location>
        <begin position="244"/>
        <end position="270"/>
    </location>
</feature>
<dbReference type="Proteomes" id="UP000515977">
    <property type="component" value="Chromosome"/>
</dbReference>
<keyword evidence="1" id="KW-0472">Membrane</keyword>
<feature type="signal peptide" evidence="2">
    <location>
        <begin position="1"/>
        <end position="22"/>
    </location>
</feature>
<keyword evidence="4" id="KW-1185">Reference proteome</keyword>
<feature type="chain" id="PRO_5028959717" evidence="2">
    <location>
        <begin position="23"/>
        <end position="281"/>
    </location>
</feature>
<keyword evidence="1" id="KW-1133">Transmembrane helix</keyword>
<protein>
    <submittedName>
        <fullName evidence="3">DUF2167 domain-containing protein</fullName>
    </submittedName>
</protein>
<dbReference type="AlphaFoldDB" id="A0A7G9QR40"/>
<dbReference type="KEGG" id="tbv:H9L17_11500"/>
<sequence length="281" mass="30332">MTKRWIAAVLAAGLLACNLAFAQAKDVSELAWVEGPTTAQIAGKATLKVPEGYAFLDPAGAREFNRLTENPDSGVDEYVLAKDDLSWVAFFTFDPVGYVKDDEKLEADDLLKSVTEGTEESNEERKRNGWDAVHVTGWAFKPQYDGGIKSLEWAFRLKGEHSKGESVNYNTRLLGRRGVMQVLLVTGQDGLQASVADFKARLPGFSFNDGDRYADFRPGDHVAEYGLAALVTGGAAAVAAKKGVFAAIGIFLLKMWKVLLVGLAGGFAAIRKFFGGKGAQS</sequence>
<keyword evidence="1" id="KW-0812">Transmembrane</keyword>
<proteinExistence type="predicted"/>
<dbReference type="EMBL" id="CP060711">
    <property type="protein sequence ID" value="QNN45815.1"/>
    <property type="molecule type" value="Genomic_DNA"/>
</dbReference>
<dbReference type="Pfam" id="PF09935">
    <property type="entry name" value="DUF2167"/>
    <property type="match status" value="1"/>
</dbReference>
<dbReference type="InterPro" id="IPR018682">
    <property type="entry name" value="DUF2167_membr"/>
</dbReference>
<dbReference type="RefSeq" id="WP_187569582.1">
    <property type="nucleotide sequence ID" value="NZ_CP060711.1"/>
</dbReference>
<reference evidence="3 4" key="1">
    <citation type="submission" date="2020-08" db="EMBL/GenBank/DDBJ databases">
        <title>Genome sequence of Thermomonas brevis KACC 16975T.</title>
        <authorList>
            <person name="Hyun D.-W."/>
            <person name="Bae J.-W."/>
        </authorList>
    </citation>
    <scope>NUCLEOTIDE SEQUENCE [LARGE SCALE GENOMIC DNA]</scope>
    <source>
        <strain evidence="3 4">KACC 16975</strain>
    </source>
</reference>
<evidence type="ECO:0000256" key="1">
    <source>
        <dbReference type="SAM" id="Phobius"/>
    </source>
</evidence>